<feature type="compositionally biased region" description="Polar residues" evidence="1">
    <location>
        <begin position="121"/>
        <end position="134"/>
    </location>
</feature>
<organism evidence="2 3">
    <name type="scientific">Eimeria tenella</name>
    <name type="common">Coccidian parasite</name>
    <dbReference type="NCBI Taxonomy" id="5802"/>
    <lineage>
        <taxon>Eukaryota</taxon>
        <taxon>Sar</taxon>
        <taxon>Alveolata</taxon>
        <taxon>Apicomplexa</taxon>
        <taxon>Conoidasida</taxon>
        <taxon>Coccidia</taxon>
        <taxon>Eucoccidiorida</taxon>
        <taxon>Eimeriorina</taxon>
        <taxon>Eimeriidae</taxon>
        <taxon>Eimeria</taxon>
    </lineage>
</organism>
<dbReference type="VEuPathDB" id="ToxoDB:ETH2_0105300"/>
<feature type="compositionally biased region" description="Low complexity" evidence="1">
    <location>
        <begin position="254"/>
        <end position="273"/>
    </location>
</feature>
<evidence type="ECO:0000313" key="3">
    <source>
        <dbReference type="Proteomes" id="UP000030747"/>
    </source>
</evidence>
<dbReference type="RefSeq" id="XP_013230038.1">
    <property type="nucleotide sequence ID" value="XM_013374584.1"/>
</dbReference>
<feature type="region of interest" description="Disordered" evidence="1">
    <location>
        <begin position="225"/>
        <end position="273"/>
    </location>
</feature>
<proteinExistence type="predicted"/>
<accession>U6KQS5</accession>
<name>U6KQS5_EIMTE</name>
<feature type="compositionally biased region" description="Low complexity" evidence="1">
    <location>
        <begin position="233"/>
        <end position="244"/>
    </location>
</feature>
<reference evidence="2" key="1">
    <citation type="submission" date="2013-10" db="EMBL/GenBank/DDBJ databases">
        <title>Genomic analysis of the causative agents of coccidiosis in chickens.</title>
        <authorList>
            <person name="Reid A.J."/>
            <person name="Blake D."/>
            <person name="Billington K."/>
            <person name="Browne H."/>
            <person name="Dunn M."/>
            <person name="Hung S."/>
            <person name="Kawahara F."/>
            <person name="Miranda-Saavedra D."/>
            <person name="Mourier T."/>
            <person name="Nagra H."/>
            <person name="Otto T.D."/>
            <person name="Rawlings N."/>
            <person name="Sanchez A."/>
            <person name="Sanders M."/>
            <person name="Subramaniam C."/>
            <person name="Tay Y."/>
            <person name="Dear P."/>
            <person name="Doerig C."/>
            <person name="Gruber A."/>
            <person name="Parkinson J."/>
            <person name="Shirley M."/>
            <person name="Wan K.L."/>
            <person name="Berriman M."/>
            <person name="Tomley F."/>
            <person name="Pain A."/>
        </authorList>
    </citation>
    <scope>NUCLEOTIDE SEQUENCE [LARGE SCALE GENOMIC DNA]</scope>
    <source>
        <strain evidence="2">Houghton</strain>
    </source>
</reference>
<dbReference type="GeneID" id="25257357"/>
<dbReference type="VEuPathDB" id="ToxoDB:ETH_00041585"/>
<dbReference type="AlphaFoldDB" id="U6KQS5"/>
<evidence type="ECO:0000313" key="2">
    <source>
        <dbReference type="EMBL" id="CDJ39283.1"/>
    </source>
</evidence>
<feature type="region of interest" description="Disordered" evidence="1">
    <location>
        <begin position="115"/>
        <end position="138"/>
    </location>
</feature>
<evidence type="ECO:0000256" key="1">
    <source>
        <dbReference type="SAM" id="MobiDB-lite"/>
    </source>
</evidence>
<protein>
    <submittedName>
        <fullName evidence="2">Uncharacterized protein</fullName>
    </submittedName>
</protein>
<dbReference type="EMBL" id="HG674293">
    <property type="protein sequence ID" value="CDJ39283.1"/>
    <property type="molecule type" value="Genomic_DNA"/>
</dbReference>
<reference evidence="2" key="2">
    <citation type="submission" date="2013-10" db="EMBL/GenBank/DDBJ databases">
        <authorList>
            <person name="Aslett M."/>
        </authorList>
    </citation>
    <scope>NUCLEOTIDE SEQUENCE [LARGE SCALE GENOMIC DNA]</scope>
    <source>
        <strain evidence="2">Houghton</strain>
    </source>
</reference>
<gene>
    <name evidence="2" type="ORF">ETH_00041585</name>
</gene>
<keyword evidence="3" id="KW-1185">Reference proteome</keyword>
<feature type="non-terminal residue" evidence="2">
    <location>
        <position position="1"/>
    </location>
</feature>
<sequence>FHPLSSPELHSKFELRKLCTALKGLLAALHFLPAHSALLALAAARARPGPLLQPGPCVEAAVSARWTGKAAAAGPPPRQRLGSSGSALAAARLLQVRLGGLPGLSAFRRRAAGKLPRVPCPQQQPGVNSPQNSPLPAPAAAAAAAAGAALRSAFPLGPLAQGQGRAAALSSSSTAAAQGAFLCRSSSSNSGGGGLARGEAEAAGSLAPYSEDAALLCSTAPVYRPRRRRKQQQEQQQQQQPQQRAGGGEGEGASCGPWGSSSSASWGRSSSSSSSSRLERRELLKLQTFLGVLECSVKFDEELAQQLEGAAAALEAAAGGLEGFQSLAERSFKEVLNEGGASLSDSDIWLEMSCCSSSSSKSSSKLRRLSFSRFI</sequence>
<dbReference type="Proteomes" id="UP000030747">
    <property type="component" value="Unassembled WGS sequence"/>
</dbReference>